<feature type="signal peptide" evidence="1">
    <location>
        <begin position="1"/>
        <end position="18"/>
    </location>
</feature>
<sequence length="66" mass="7526">MTHRWSLLQLSHIHMATATATRSATQERKKDSIHANGQTCTNMSVKRGKRNLALRAIGLRRKERLS</sequence>
<evidence type="ECO:0000256" key="1">
    <source>
        <dbReference type="SAM" id="SignalP"/>
    </source>
</evidence>
<gene>
    <name evidence="2" type="ORF">I7I51_06804</name>
</gene>
<organism evidence="2 3">
    <name type="scientific">Ajellomyces capsulatus</name>
    <name type="common">Darling's disease fungus</name>
    <name type="synonym">Histoplasma capsulatum</name>
    <dbReference type="NCBI Taxonomy" id="5037"/>
    <lineage>
        <taxon>Eukaryota</taxon>
        <taxon>Fungi</taxon>
        <taxon>Dikarya</taxon>
        <taxon>Ascomycota</taxon>
        <taxon>Pezizomycotina</taxon>
        <taxon>Eurotiomycetes</taxon>
        <taxon>Eurotiomycetidae</taxon>
        <taxon>Onygenales</taxon>
        <taxon>Ajellomycetaceae</taxon>
        <taxon>Histoplasma</taxon>
    </lineage>
</organism>
<dbReference type="AlphaFoldDB" id="A0A8A1MMU2"/>
<protein>
    <recommendedName>
        <fullName evidence="4">Secreted protein</fullName>
    </recommendedName>
</protein>
<dbReference type="EMBL" id="CP069115">
    <property type="protein sequence ID" value="QSS65953.1"/>
    <property type="molecule type" value="Genomic_DNA"/>
</dbReference>
<evidence type="ECO:0000313" key="2">
    <source>
        <dbReference type="EMBL" id="QSS65953.1"/>
    </source>
</evidence>
<proteinExistence type="predicted"/>
<keyword evidence="1" id="KW-0732">Signal</keyword>
<accession>A0A8A1MMU2</accession>
<dbReference type="VEuPathDB" id="FungiDB:I7I51_06804"/>
<evidence type="ECO:0008006" key="4">
    <source>
        <dbReference type="Google" id="ProtNLM"/>
    </source>
</evidence>
<evidence type="ECO:0000313" key="3">
    <source>
        <dbReference type="Proteomes" id="UP000663671"/>
    </source>
</evidence>
<dbReference type="Proteomes" id="UP000663671">
    <property type="component" value="Chromosome 3"/>
</dbReference>
<feature type="chain" id="PRO_5034972343" description="Secreted protein" evidence="1">
    <location>
        <begin position="19"/>
        <end position="66"/>
    </location>
</feature>
<name>A0A8A1MMU2_AJECA</name>
<reference evidence="2" key="1">
    <citation type="submission" date="2021-01" db="EMBL/GenBank/DDBJ databases">
        <title>Chromosome-level genome assembly of a human fungal pathogen reveals clustering of transcriptionally co-regulated genes.</title>
        <authorList>
            <person name="Voorhies M."/>
            <person name="Cohen S."/>
            <person name="Shea T.P."/>
            <person name="Petrus S."/>
            <person name="Munoz J.F."/>
            <person name="Poplawski S."/>
            <person name="Goldman W.E."/>
            <person name="Michael T."/>
            <person name="Cuomo C.A."/>
            <person name="Sil A."/>
            <person name="Beyhan S."/>
        </authorList>
    </citation>
    <scope>NUCLEOTIDE SEQUENCE</scope>
    <source>
        <strain evidence="2">WU24</strain>
    </source>
</reference>